<evidence type="ECO:0000313" key="2">
    <source>
        <dbReference type="Proteomes" id="UP001562425"/>
    </source>
</evidence>
<name>A0ABD1DU20_CULPP</name>
<dbReference type="EMBL" id="JBEHCU010004025">
    <property type="protein sequence ID" value="KAL1401834.1"/>
    <property type="molecule type" value="Genomic_DNA"/>
</dbReference>
<organism evidence="1 2">
    <name type="scientific">Culex pipiens pipiens</name>
    <name type="common">Northern house mosquito</name>
    <dbReference type="NCBI Taxonomy" id="38569"/>
    <lineage>
        <taxon>Eukaryota</taxon>
        <taxon>Metazoa</taxon>
        <taxon>Ecdysozoa</taxon>
        <taxon>Arthropoda</taxon>
        <taxon>Hexapoda</taxon>
        <taxon>Insecta</taxon>
        <taxon>Pterygota</taxon>
        <taxon>Neoptera</taxon>
        <taxon>Endopterygota</taxon>
        <taxon>Diptera</taxon>
        <taxon>Nematocera</taxon>
        <taxon>Culicoidea</taxon>
        <taxon>Culicidae</taxon>
        <taxon>Culicinae</taxon>
        <taxon>Culicini</taxon>
        <taxon>Culex</taxon>
        <taxon>Culex</taxon>
    </lineage>
</organism>
<feature type="non-terminal residue" evidence="1">
    <location>
        <position position="39"/>
    </location>
</feature>
<protein>
    <submittedName>
        <fullName evidence="1">Uncharacterized protein</fullName>
    </submittedName>
</protein>
<sequence>MWKVASITPIHKSGSTKKVENYRPISILNCLAKVLEKIV</sequence>
<keyword evidence="2" id="KW-1185">Reference proteome</keyword>
<dbReference type="AlphaFoldDB" id="A0ABD1DU20"/>
<comment type="caution">
    <text evidence="1">The sequence shown here is derived from an EMBL/GenBank/DDBJ whole genome shotgun (WGS) entry which is preliminary data.</text>
</comment>
<proteinExistence type="predicted"/>
<reference evidence="1 2" key="1">
    <citation type="submission" date="2024-05" db="EMBL/GenBank/DDBJ databases">
        <title>Culex pipiens pipiens assembly and annotation.</title>
        <authorList>
            <person name="Alout H."/>
            <person name="Durand T."/>
        </authorList>
    </citation>
    <scope>NUCLEOTIDE SEQUENCE [LARGE SCALE GENOMIC DNA]</scope>
    <source>
        <strain evidence="1">HA-2024</strain>
        <tissue evidence="1">Whole body</tissue>
    </source>
</reference>
<dbReference type="Proteomes" id="UP001562425">
    <property type="component" value="Unassembled WGS sequence"/>
</dbReference>
<evidence type="ECO:0000313" key="1">
    <source>
        <dbReference type="EMBL" id="KAL1401834.1"/>
    </source>
</evidence>
<accession>A0ABD1DU20</accession>
<gene>
    <name evidence="1" type="ORF">pipiens_001008</name>
</gene>